<gene>
    <name evidence="1" type="ORF">AWE51_23330</name>
</gene>
<organism evidence="1 2">
    <name type="scientific">Aquimarina aggregata</name>
    <dbReference type="NCBI Taxonomy" id="1642818"/>
    <lineage>
        <taxon>Bacteria</taxon>
        <taxon>Pseudomonadati</taxon>
        <taxon>Bacteroidota</taxon>
        <taxon>Flavobacteriia</taxon>
        <taxon>Flavobacteriales</taxon>
        <taxon>Flavobacteriaceae</taxon>
        <taxon>Aquimarina</taxon>
    </lineage>
</organism>
<proteinExistence type="predicted"/>
<protein>
    <recommendedName>
        <fullName evidence="3">3-keto-disaccharide hydrolase domain-containing protein</fullName>
    </recommendedName>
</protein>
<dbReference type="AlphaFoldDB" id="A0A162CU56"/>
<evidence type="ECO:0000313" key="2">
    <source>
        <dbReference type="Proteomes" id="UP000076715"/>
    </source>
</evidence>
<dbReference type="RefSeq" id="WP_066312857.1">
    <property type="nucleotide sequence ID" value="NZ_LQRT01000007.1"/>
</dbReference>
<name>A0A162CU56_9FLAO</name>
<accession>A0A162CU56</accession>
<sequence>MEMQKISALVTIIMISINSFCQQEISLPSKLENNQIKAINRSISLFGDQQDAVEMNAKNGSGIGIIKDVEFEKGIIEIEFLGENNPGKSFIGIAFNIQDDKTYEAIYFRPFNFVAKEQIRKEHMVQYIYHPEFTWKKLRKEKTGEFENEIKMPPNPDDWFKAIIHIDEKKVKVFINDVPQPILIVDRLTSTISKKIGIWTGFGSSGRFRNLTLKE</sequence>
<dbReference type="Gene3D" id="2.60.120.560">
    <property type="entry name" value="Exo-inulinase, domain 1"/>
    <property type="match status" value="1"/>
</dbReference>
<comment type="caution">
    <text evidence="1">The sequence shown here is derived from an EMBL/GenBank/DDBJ whole genome shotgun (WGS) entry which is preliminary data.</text>
</comment>
<dbReference type="OrthoDB" id="118532at2"/>
<dbReference type="Proteomes" id="UP000076715">
    <property type="component" value="Unassembled WGS sequence"/>
</dbReference>
<dbReference type="EMBL" id="LQRT01000007">
    <property type="protein sequence ID" value="KZS41089.1"/>
    <property type="molecule type" value="Genomic_DNA"/>
</dbReference>
<keyword evidence="2" id="KW-1185">Reference proteome</keyword>
<evidence type="ECO:0008006" key="3">
    <source>
        <dbReference type="Google" id="ProtNLM"/>
    </source>
</evidence>
<dbReference type="STRING" id="1642818.AWE51_23330"/>
<evidence type="ECO:0000313" key="1">
    <source>
        <dbReference type="EMBL" id="KZS41089.1"/>
    </source>
</evidence>
<reference evidence="1 2" key="1">
    <citation type="submission" date="2016-01" db="EMBL/GenBank/DDBJ databases">
        <title>The draft genome sequence of Aquimarina sp. RZW4-3-2.</title>
        <authorList>
            <person name="Wang Y."/>
        </authorList>
    </citation>
    <scope>NUCLEOTIDE SEQUENCE [LARGE SCALE GENOMIC DNA]</scope>
    <source>
        <strain evidence="1 2">RZW4-3-2</strain>
    </source>
</reference>